<organism evidence="6 7">
    <name type="scientific">Micromonospora fluostatini</name>
    <dbReference type="NCBI Taxonomy" id="1629071"/>
    <lineage>
        <taxon>Bacteria</taxon>
        <taxon>Bacillati</taxon>
        <taxon>Actinomycetota</taxon>
        <taxon>Actinomycetes</taxon>
        <taxon>Micromonosporales</taxon>
        <taxon>Micromonosporaceae</taxon>
        <taxon>Micromonospora</taxon>
    </lineage>
</organism>
<evidence type="ECO:0000256" key="3">
    <source>
        <dbReference type="ARBA" id="ARBA00023163"/>
    </source>
</evidence>
<evidence type="ECO:0000313" key="7">
    <source>
        <dbReference type="Proteomes" id="UP000295626"/>
    </source>
</evidence>
<evidence type="ECO:0000313" key="6">
    <source>
        <dbReference type="EMBL" id="TDB83407.1"/>
    </source>
</evidence>
<dbReference type="EMBL" id="SMKE01000925">
    <property type="protein sequence ID" value="TDB83407.1"/>
    <property type="molecule type" value="Genomic_DNA"/>
</dbReference>
<dbReference type="Pfam" id="PF00392">
    <property type="entry name" value="GntR"/>
    <property type="match status" value="1"/>
</dbReference>
<evidence type="ECO:0000256" key="2">
    <source>
        <dbReference type="ARBA" id="ARBA00023125"/>
    </source>
</evidence>
<evidence type="ECO:0000256" key="4">
    <source>
        <dbReference type="SAM" id="MobiDB-lite"/>
    </source>
</evidence>
<dbReference type="PRINTS" id="PR00035">
    <property type="entry name" value="HTHGNTR"/>
</dbReference>
<name>A0ABY2DD53_9ACTN</name>
<dbReference type="InterPro" id="IPR000524">
    <property type="entry name" value="Tscrpt_reg_HTH_GntR"/>
</dbReference>
<accession>A0ABY2DD53</accession>
<evidence type="ECO:0000256" key="1">
    <source>
        <dbReference type="ARBA" id="ARBA00023015"/>
    </source>
</evidence>
<proteinExistence type="predicted"/>
<dbReference type="InterPro" id="IPR036390">
    <property type="entry name" value="WH_DNA-bd_sf"/>
</dbReference>
<comment type="caution">
    <text evidence="6">The sequence shown here is derived from an EMBL/GenBank/DDBJ whole genome shotgun (WGS) entry which is preliminary data.</text>
</comment>
<gene>
    <name evidence="6" type="ORF">E1091_18245</name>
</gene>
<dbReference type="Gene3D" id="1.10.10.10">
    <property type="entry name" value="Winged helix-like DNA-binding domain superfamily/Winged helix DNA-binding domain"/>
    <property type="match status" value="1"/>
</dbReference>
<feature type="domain" description="HTH gntR-type" evidence="5">
    <location>
        <begin position="69"/>
        <end position="137"/>
    </location>
</feature>
<dbReference type="CDD" id="cd07377">
    <property type="entry name" value="WHTH_GntR"/>
    <property type="match status" value="1"/>
</dbReference>
<dbReference type="PROSITE" id="PS50949">
    <property type="entry name" value="HTH_GNTR"/>
    <property type="match status" value="1"/>
</dbReference>
<feature type="region of interest" description="Disordered" evidence="4">
    <location>
        <begin position="1"/>
        <end position="23"/>
    </location>
</feature>
<keyword evidence="1" id="KW-0805">Transcription regulation</keyword>
<dbReference type="SMART" id="SM00345">
    <property type="entry name" value="HTH_GNTR"/>
    <property type="match status" value="1"/>
</dbReference>
<dbReference type="Proteomes" id="UP000295626">
    <property type="component" value="Unassembled WGS sequence"/>
</dbReference>
<keyword evidence="3" id="KW-0804">Transcription</keyword>
<evidence type="ECO:0000259" key="5">
    <source>
        <dbReference type="PROSITE" id="PS50949"/>
    </source>
</evidence>
<sequence>MQPSPTSTSRARRATGDRVRAGAGAVGGALAHGASLRRGSHSPQRRPACLHDYLTPSVSRATYRLLVINPGADRPVYRQVADVLKERIRAGQGVPSTLHISQEFGINRITARRALDVLVGEGWIVVRQGYGPVVLERDDGGEIETVRLPRGATLDIRQATEQDRYDLGLPLSMVVAVAEVSIGGRSRIYRADRTRFTSA</sequence>
<reference evidence="6 7" key="1">
    <citation type="submission" date="2019-02" db="EMBL/GenBank/DDBJ databases">
        <title>Draft genome sequences of novel Actinobacteria.</title>
        <authorList>
            <person name="Sahin N."/>
            <person name="Ay H."/>
            <person name="Saygin H."/>
        </authorList>
    </citation>
    <scope>NUCLEOTIDE SEQUENCE [LARGE SCALE GENOMIC DNA]</scope>
    <source>
        <strain evidence="6 7">JCM 30529</strain>
    </source>
</reference>
<dbReference type="InterPro" id="IPR036388">
    <property type="entry name" value="WH-like_DNA-bd_sf"/>
</dbReference>
<keyword evidence="2" id="KW-0238">DNA-binding</keyword>
<dbReference type="SUPFAM" id="SSF46785">
    <property type="entry name" value="Winged helix' DNA-binding domain"/>
    <property type="match status" value="1"/>
</dbReference>
<protein>
    <submittedName>
        <fullName evidence="6">GntR family transcriptional regulator</fullName>
    </submittedName>
</protein>
<keyword evidence="7" id="KW-1185">Reference proteome</keyword>